<gene>
    <name evidence="2" type="ORF">SAMN05444171_7314</name>
</gene>
<name>A0A1H5IIU0_9BRAD</name>
<dbReference type="RefSeq" id="WP_171945012.1">
    <property type="nucleotide sequence ID" value="NZ_FNTI01000001.1"/>
</dbReference>
<feature type="region of interest" description="Disordered" evidence="1">
    <location>
        <begin position="1"/>
        <end position="54"/>
    </location>
</feature>
<evidence type="ECO:0000313" key="3">
    <source>
        <dbReference type="Proteomes" id="UP000183208"/>
    </source>
</evidence>
<dbReference type="Proteomes" id="UP000183208">
    <property type="component" value="Unassembled WGS sequence"/>
</dbReference>
<proteinExistence type="predicted"/>
<evidence type="ECO:0000256" key="1">
    <source>
        <dbReference type="SAM" id="MobiDB-lite"/>
    </source>
</evidence>
<protein>
    <submittedName>
        <fullName evidence="2">Uncharacterized protein</fullName>
    </submittedName>
</protein>
<sequence length="54" mass="6077">MADNKNPNEKQPGEHPDGKYHYNPGNQSGKTAEIVPKKEANENDEPHRDAPKRP</sequence>
<dbReference type="AlphaFoldDB" id="A0A1H5IIU0"/>
<reference evidence="2 3" key="1">
    <citation type="submission" date="2016-10" db="EMBL/GenBank/DDBJ databases">
        <authorList>
            <person name="de Groot N.N."/>
        </authorList>
    </citation>
    <scope>NUCLEOTIDE SEQUENCE [LARGE SCALE GENOMIC DNA]</scope>
    <source>
        <strain evidence="2 3">GAS522</strain>
    </source>
</reference>
<dbReference type="EMBL" id="FNTI01000001">
    <property type="protein sequence ID" value="SEE39801.1"/>
    <property type="molecule type" value="Genomic_DNA"/>
</dbReference>
<feature type="compositionally biased region" description="Basic and acidic residues" evidence="1">
    <location>
        <begin position="1"/>
        <end position="20"/>
    </location>
</feature>
<feature type="compositionally biased region" description="Basic and acidic residues" evidence="1">
    <location>
        <begin position="35"/>
        <end position="54"/>
    </location>
</feature>
<organism evidence="2 3">
    <name type="scientific">Bradyrhizobium lablabi</name>
    <dbReference type="NCBI Taxonomy" id="722472"/>
    <lineage>
        <taxon>Bacteria</taxon>
        <taxon>Pseudomonadati</taxon>
        <taxon>Pseudomonadota</taxon>
        <taxon>Alphaproteobacteria</taxon>
        <taxon>Hyphomicrobiales</taxon>
        <taxon>Nitrobacteraceae</taxon>
        <taxon>Bradyrhizobium</taxon>
    </lineage>
</organism>
<accession>A0A1H5IIU0</accession>
<evidence type="ECO:0000313" key="2">
    <source>
        <dbReference type="EMBL" id="SEE39801.1"/>
    </source>
</evidence>